<dbReference type="OrthoDB" id="788168at2"/>
<sequence>MYKRIKPLSILILFFCVAAGPLKAQQRLEFNSGPLMDKYQDSLIAISESAFKAPNNRDRFDQNAVFIKMLVNALKTPSSFSYPFDSLNRVAILNAPDKSFRIFTWYLPADDGGYRFFGTVQMATKDGKLKLYPLIDQTEFTTDVNAVTTNKNWYGAKYYEIVPVVQTGKLPYYVLLGWKGNNTKTSKKVIDVISFENDQPVFGKAVFEGLRGEPAKNRIVFEYNKLNSMTLTMAKQINMIVFDHLAPFTPDMAGKFEYYASDLSFDAYKIAAGKLKLVENVELKNDPNNMDEFYADPKDKKTKAIKKL</sequence>
<evidence type="ECO:0000256" key="1">
    <source>
        <dbReference type="SAM" id="SignalP"/>
    </source>
</evidence>
<proteinExistence type="predicted"/>
<protein>
    <submittedName>
        <fullName evidence="2">Uncharacterized protein</fullName>
    </submittedName>
</protein>
<keyword evidence="3" id="KW-1185">Reference proteome</keyword>
<dbReference type="EMBL" id="SNYC01000003">
    <property type="protein sequence ID" value="TDQ10986.1"/>
    <property type="molecule type" value="Genomic_DNA"/>
</dbReference>
<feature type="signal peptide" evidence="1">
    <location>
        <begin position="1"/>
        <end position="24"/>
    </location>
</feature>
<evidence type="ECO:0000313" key="3">
    <source>
        <dbReference type="Proteomes" id="UP000295620"/>
    </source>
</evidence>
<dbReference type="Proteomes" id="UP000295620">
    <property type="component" value="Unassembled WGS sequence"/>
</dbReference>
<organism evidence="2 3">
    <name type="scientific">Pedobacter metabolipauper</name>
    <dbReference type="NCBI Taxonomy" id="425513"/>
    <lineage>
        <taxon>Bacteria</taxon>
        <taxon>Pseudomonadati</taxon>
        <taxon>Bacteroidota</taxon>
        <taxon>Sphingobacteriia</taxon>
        <taxon>Sphingobacteriales</taxon>
        <taxon>Sphingobacteriaceae</taxon>
        <taxon>Pedobacter</taxon>
    </lineage>
</organism>
<gene>
    <name evidence="2" type="ORF">ATK78_0096</name>
</gene>
<evidence type="ECO:0000313" key="2">
    <source>
        <dbReference type="EMBL" id="TDQ10986.1"/>
    </source>
</evidence>
<comment type="caution">
    <text evidence="2">The sequence shown here is derived from an EMBL/GenBank/DDBJ whole genome shotgun (WGS) entry which is preliminary data.</text>
</comment>
<keyword evidence="1" id="KW-0732">Signal</keyword>
<reference evidence="2 3" key="1">
    <citation type="submission" date="2019-03" db="EMBL/GenBank/DDBJ databases">
        <title>Genomic Encyclopedia of Archaeal and Bacterial Type Strains, Phase II (KMG-II): from individual species to whole genera.</title>
        <authorList>
            <person name="Goeker M."/>
        </authorList>
    </citation>
    <scope>NUCLEOTIDE SEQUENCE [LARGE SCALE GENOMIC DNA]</scope>
    <source>
        <strain evidence="2 3">DSM 19035</strain>
    </source>
</reference>
<name>A0A4R6SX63_9SPHI</name>
<dbReference type="RefSeq" id="WP_133574104.1">
    <property type="nucleotide sequence ID" value="NZ_SNYC01000003.1"/>
</dbReference>
<dbReference type="AlphaFoldDB" id="A0A4R6SX63"/>
<feature type="chain" id="PRO_5020812980" evidence="1">
    <location>
        <begin position="25"/>
        <end position="308"/>
    </location>
</feature>
<accession>A0A4R6SX63</accession>